<protein>
    <submittedName>
        <fullName evidence="1">Uncharacterized protein</fullName>
    </submittedName>
</protein>
<organism evidence="1 2">
    <name type="scientific">Almyronema epifaneia S1</name>
    <dbReference type="NCBI Taxonomy" id="2991925"/>
    <lineage>
        <taxon>Bacteria</taxon>
        <taxon>Bacillati</taxon>
        <taxon>Cyanobacteriota</taxon>
        <taxon>Cyanophyceae</taxon>
        <taxon>Nodosilineales</taxon>
        <taxon>Nodosilineaceae</taxon>
        <taxon>Almyronema</taxon>
        <taxon>Almyronema epifaneia</taxon>
    </lineage>
</organism>
<name>A0ABW6IMV2_9CYAN</name>
<proteinExistence type="predicted"/>
<dbReference type="RefSeq" id="WP_377968249.1">
    <property type="nucleotide sequence ID" value="NZ_JBHZOL010000119.1"/>
</dbReference>
<reference evidence="1 2" key="1">
    <citation type="submission" date="2024-10" db="EMBL/GenBank/DDBJ databases">
        <authorList>
            <person name="Ratan Roy A."/>
            <person name="Morales Sandoval P.H."/>
            <person name="De Los Santos Villalobos S."/>
            <person name="Chakraborty S."/>
            <person name="Mukherjee J."/>
        </authorList>
    </citation>
    <scope>NUCLEOTIDE SEQUENCE [LARGE SCALE GENOMIC DNA]</scope>
    <source>
        <strain evidence="1 2">S1</strain>
    </source>
</reference>
<feature type="non-terminal residue" evidence="1">
    <location>
        <position position="1"/>
    </location>
</feature>
<evidence type="ECO:0000313" key="2">
    <source>
        <dbReference type="Proteomes" id="UP001600165"/>
    </source>
</evidence>
<sequence length="71" mass="7223">DLSGFGTETSQPLSETLLEPSTASPIVETNGWVRNSAGQVELVTATSTSRFPGAVANYATCSAASIPPPSP</sequence>
<comment type="caution">
    <text evidence="1">The sequence shown here is derived from an EMBL/GenBank/DDBJ whole genome shotgun (WGS) entry which is preliminary data.</text>
</comment>
<dbReference type="Proteomes" id="UP001600165">
    <property type="component" value="Unassembled WGS sequence"/>
</dbReference>
<evidence type="ECO:0000313" key="1">
    <source>
        <dbReference type="EMBL" id="MFE4108624.1"/>
    </source>
</evidence>
<accession>A0ABW6IMV2</accession>
<keyword evidence="2" id="KW-1185">Reference proteome</keyword>
<gene>
    <name evidence="1" type="ORF">ACFVKH_20300</name>
</gene>
<dbReference type="EMBL" id="JBHZOL010000119">
    <property type="protein sequence ID" value="MFE4108624.1"/>
    <property type="molecule type" value="Genomic_DNA"/>
</dbReference>